<dbReference type="AlphaFoldDB" id="A0A645JVE1"/>
<comment type="caution">
    <text evidence="1">The sequence shown here is derived from an EMBL/GenBank/DDBJ whole genome shotgun (WGS) entry which is preliminary data.</text>
</comment>
<dbReference type="EMBL" id="VSSQ01142259">
    <property type="protein sequence ID" value="MPN63203.1"/>
    <property type="molecule type" value="Genomic_DNA"/>
</dbReference>
<dbReference type="NCBIfam" id="TIGR02669">
    <property type="entry name" value="SpoIID_LytB"/>
    <property type="match status" value="1"/>
</dbReference>
<evidence type="ECO:0008006" key="2">
    <source>
        <dbReference type="Google" id="ProtNLM"/>
    </source>
</evidence>
<sequence length="105" mass="11210">MAAAKSGSSAIASIIDLTGSGRVDKIRIGSKTLTGLVAREKLELRSANFTVEHKGDKLLFKTTGYGHGVGLCQYGANGMAKEGRKYKDILTHYYTGVALRNIFGS</sequence>
<proteinExistence type="predicted"/>
<reference evidence="1" key="1">
    <citation type="submission" date="2019-08" db="EMBL/GenBank/DDBJ databases">
        <authorList>
            <person name="Kucharzyk K."/>
            <person name="Murdoch R.W."/>
            <person name="Higgins S."/>
            <person name="Loffler F."/>
        </authorList>
    </citation>
    <scope>NUCLEOTIDE SEQUENCE</scope>
</reference>
<protein>
    <recommendedName>
        <fullName evidence="2">Amidase enhancer</fullName>
    </recommendedName>
</protein>
<gene>
    <name evidence="1" type="ORF">SDC9_210958</name>
</gene>
<evidence type="ECO:0000313" key="1">
    <source>
        <dbReference type="EMBL" id="MPN63203.1"/>
    </source>
</evidence>
<dbReference type="InterPro" id="IPR013486">
    <property type="entry name" value="SpoIID/LytB"/>
</dbReference>
<name>A0A645JVE1_9ZZZZ</name>
<dbReference type="GO" id="GO:0030435">
    <property type="term" value="P:sporulation resulting in formation of a cellular spore"/>
    <property type="evidence" value="ECO:0007669"/>
    <property type="project" value="InterPro"/>
</dbReference>
<accession>A0A645JVE1</accession>
<organism evidence="1">
    <name type="scientific">bioreactor metagenome</name>
    <dbReference type="NCBI Taxonomy" id="1076179"/>
    <lineage>
        <taxon>unclassified sequences</taxon>
        <taxon>metagenomes</taxon>
        <taxon>ecological metagenomes</taxon>
    </lineage>
</organism>